<name>A0A482MMJ0_9CAUD</name>
<sequence length="134" mass="15250">MKTKEILNLLLEINRAVARAPDKPLGLGTVETLGRAIEALSKKQKRKFERHVNDWFTREVARMSATKAHRIDGWETLEEYGFEVHGGTDDAPVNDYQELQHAIERETGVKIPLFVLYHTTIEGIIQYIIHGGAQ</sequence>
<protein>
    <submittedName>
        <fullName evidence="1">Uncharacterized protein</fullName>
    </submittedName>
</protein>
<keyword evidence="2" id="KW-1185">Reference proteome</keyword>
<organism evidence="1 2">
    <name type="scientific">Burkholderia phage BcepSauron</name>
    <dbReference type="NCBI Taxonomy" id="2530033"/>
    <lineage>
        <taxon>Viruses</taxon>
        <taxon>Duplodnaviria</taxon>
        <taxon>Heunggongvirae</taxon>
        <taxon>Uroviricota</taxon>
        <taxon>Caudoviricetes</taxon>
        <taxon>Sarumanvirus</taxon>
        <taxon>Sarumanvirus bcepsauron</taxon>
    </lineage>
</organism>
<evidence type="ECO:0000313" key="1">
    <source>
        <dbReference type="EMBL" id="QBQ74746.1"/>
    </source>
</evidence>
<accession>A0A482MMJ0</accession>
<evidence type="ECO:0000313" key="2">
    <source>
        <dbReference type="Proteomes" id="UP000301424"/>
    </source>
</evidence>
<dbReference type="EMBL" id="MK552141">
    <property type="protein sequence ID" value="QBQ74746.1"/>
    <property type="molecule type" value="Genomic_DNA"/>
</dbReference>
<gene>
    <name evidence="1" type="ORF">BcepSauron_366</name>
</gene>
<proteinExistence type="predicted"/>
<dbReference type="Proteomes" id="UP000301424">
    <property type="component" value="Segment"/>
</dbReference>
<reference evidence="1 2" key="1">
    <citation type="submission" date="2019-02" db="EMBL/GenBank/DDBJ databases">
        <title>Complete genome sequence of Burkholderia cenocepacia phage BcepSauron.</title>
        <authorList>
            <person name="Park K."/>
            <person name="Gonzalez C."/>
            <person name="Liu M."/>
            <person name="Gill J."/>
        </authorList>
    </citation>
    <scope>NUCLEOTIDE SEQUENCE [LARGE SCALE GENOMIC DNA]</scope>
</reference>